<feature type="compositionally biased region" description="Basic and acidic residues" evidence="1">
    <location>
        <begin position="142"/>
        <end position="154"/>
    </location>
</feature>
<feature type="compositionally biased region" description="Basic and acidic residues" evidence="1">
    <location>
        <begin position="125"/>
        <end position="135"/>
    </location>
</feature>
<proteinExistence type="predicted"/>
<dbReference type="EMBL" id="JANKHO010001817">
    <property type="protein sequence ID" value="KAJ3498126.1"/>
    <property type="molecule type" value="Genomic_DNA"/>
</dbReference>
<name>A0A9W8JQX5_9AGAR</name>
<feature type="compositionally biased region" description="Polar residues" evidence="1">
    <location>
        <begin position="103"/>
        <end position="119"/>
    </location>
</feature>
<sequence>MVRLVAKVRAILETKIFTIVEVVVVEEEEEEDRSTPVLEMQDIHTKGRPSGVEIKGMPDPTEEVGTTEGVVLLDRRARCRRALGIVGLSIPDLGWTWGTIPSSSPVKTEETGNNANESVPSVIPVKKEALEEDKSSLLANPEPEKGSAEFKTEPAQDVPSTEAEIADVKPAPDANANPPPSRIRIYFHTPVTADDSRPIPHNASYGEVSSDTRKGKRKKTEDDDGDVDERRAPPPPPQMGISNDDRSSVAASVAPSVAETASEADWLMAAIVEGEEEAEAANALQSVEEDDQDAPHDHDAEHDMAEGGDDDAPHDVDETLFDGTSHDDDMTIVEGAEPDAFGSTVDVGDASAPASVAQELPLNGVGPTTVDGEHKTSPNDTLAEEQPVGDAECPQDASVSVAAPSSQSDALPFEPAANGSANLTVPVETQALQYSSQQSQTRSLQSISNQPTLLDVETQESTQPDRDQGDSTQIIQPEHLPEPPASPSTIAHEDSSSGPATKTDSKADKTPSANRLSISYARGNRRLVIDAEVVDYLKLYRQEGRIEVAIKITRDKQDTIKGVLMEGLSEVTKSYSPLLDAKDGSLESDPTVPPFWRTTIPSTVHLLVYLDTARPLSEPKWAKTGDVQDWLKSMFGRMFWVAGDAAEGWEKKIQVTDPDPPPTIWTVLDGWVANSPVGQLNERQRFLKTHMTDVDNILEILLRLVRGERATPFSQSTPTISAPSVSGPLLSAFQGSSHGAQQTHVSLAVLAMFRLTTEYATKASGDKGKVEAEERVGEIIRYLPSHLIYKSLDGIFKEWRVEKKGR</sequence>
<comment type="caution">
    <text evidence="2">The sequence shown here is derived from an EMBL/GenBank/DDBJ whole genome shotgun (WGS) entry which is preliminary data.</text>
</comment>
<protein>
    <submittedName>
        <fullName evidence="2">Uncharacterized protein</fullName>
    </submittedName>
</protein>
<dbReference type="AlphaFoldDB" id="A0A9W8JQX5"/>
<reference evidence="2" key="1">
    <citation type="submission" date="2022-07" db="EMBL/GenBank/DDBJ databases">
        <title>Genome Sequence of Agrocybe chaxingu.</title>
        <authorList>
            <person name="Buettner E."/>
        </authorList>
    </citation>
    <scope>NUCLEOTIDE SEQUENCE</scope>
    <source>
        <strain evidence="2">MP-N11</strain>
    </source>
</reference>
<evidence type="ECO:0000313" key="2">
    <source>
        <dbReference type="EMBL" id="KAJ3498126.1"/>
    </source>
</evidence>
<evidence type="ECO:0000256" key="1">
    <source>
        <dbReference type="SAM" id="MobiDB-lite"/>
    </source>
</evidence>
<organism evidence="2 3">
    <name type="scientific">Agrocybe chaxingu</name>
    <dbReference type="NCBI Taxonomy" id="84603"/>
    <lineage>
        <taxon>Eukaryota</taxon>
        <taxon>Fungi</taxon>
        <taxon>Dikarya</taxon>
        <taxon>Basidiomycota</taxon>
        <taxon>Agaricomycotina</taxon>
        <taxon>Agaricomycetes</taxon>
        <taxon>Agaricomycetidae</taxon>
        <taxon>Agaricales</taxon>
        <taxon>Agaricineae</taxon>
        <taxon>Strophariaceae</taxon>
        <taxon>Agrocybe</taxon>
    </lineage>
</organism>
<keyword evidence="3" id="KW-1185">Reference proteome</keyword>
<evidence type="ECO:0000313" key="3">
    <source>
        <dbReference type="Proteomes" id="UP001148786"/>
    </source>
</evidence>
<feature type="compositionally biased region" description="Basic and acidic residues" evidence="1">
    <location>
        <begin position="293"/>
        <end position="317"/>
    </location>
</feature>
<feature type="compositionally biased region" description="Low complexity" evidence="1">
    <location>
        <begin position="394"/>
        <end position="410"/>
    </location>
</feature>
<gene>
    <name evidence="2" type="ORF">NLJ89_g10261</name>
</gene>
<accession>A0A9W8JQX5</accession>
<feature type="region of interest" description="Disordered" evidence="1">
    <location>
        <begin position="103"/>
        <end position="422"/>
    </location>
</feature>
<dbReference type="OrthoDB" id="431557at2759"/>
<feature type="compositionally biased region" description="Low complexity" evidence="1">
    <location>
        <begin position="248"/>
        <end position="272"/>
    </location>
</feature>
<feature type="region of interest" description="Disordered" evidence="1">
    <location>
        <begin position="457"/>
        <end position="512"/>
    </location>
</feature>
<dbReference type="Proteomes" id="UP001148786">
    <property type="component" value="Unassembled WGS sequence"/>
</dbReference>